<evidence type="ECO:0000313" key="1">
    <source>
        <dbReference type="EMBL" id="CAK9079500.1"/>
    </source>
</evidence>
<reference evidence="1 2" key="1">
    <citation type="submission" date="2024-02" db="EMBL/GenBank/DDBJ databases">
        <authorList>
            <person name="Chen Y."/>
            <person name="Shah S."/>
            <person name="Dougan E. K."/>
            <person name="Thang M."/>
            <person name="Chan C."/>
        </authorList>
    </citation>
    <scope>NUCLEOTIDE SEQUENCE [LARGE SCALE GENOMIC DNA]</scope>
</reference>
<dbReference type="EMBL" id="CAXAMN010023662">
    <property type="protein sequence ID" value="CAK9079500.1"/>
    <property type="molecule type" value="Genomic_DNA"/>
</dbReference>
<evidence type="ECO:0000313" key="2">
    <source>
        <dbReference type="Proteomes" id="UP001642484"/>
    </source>
</evidence>
<sequence length="1585" mass="174152">MQLSAFDYLRRALEALLSGASLALEVCPKHPRSEFNCNMKFSPLTATVSAVDIVQDAVNGVLVKLKAALPAPSGQDASMPLRRCLAERVEDAEDRLPQASSLLVVASVPLLSLDFCGRLFNVTARELLSVVPYTGDLPFTSPTELFAASGEQRHVYLDVGKGLSFVGPFASYVSRSSSDTVTFTAGDQVIQLQAVQEMTLRAAKALPQENQCSSAQKLEISFAHRTQDWNSRDLHVCQPDCRLYSCDYGFCEMASPGFWGDGETHQACDLVTGNYYFYAWQWPNSSCPFLCEEADDRPVGRSCQSEVGYWSPVCNNTWHACDLPTGISASQFSSVANFTTTGRGAADGCEITLAFVAAKPPAQSFAVAALAPPFTVEAFVNMTLDAIPTGESSVSSMAVLFGSFPSWYLALRRVSAGQAQLVFYHSRLTLASHISAEDSTISSSSFSWDNAREPWRHVAVTVTQNVAFRHNIFFYVDGTFISSGYRSVAAMDILEAPYIIPEHRDVFHVGPVNMKRFPEVLSSGRPYYDLAMYTAQLDEVRVHQEALDTLTLGFQITELRRLAACNTPYEQRDGSACHARPRLTPPNTTLEQTQCRAGYEQCHQMPGICMEECTGNLLRQEDCSCDCAPSYFQTWLISAVHLTGSGDVKNATVYDADHHILGQLGYVTLPRRIALAEAAQVAVVEVWGGASATSVSLEVETPAPESLRLAVPDLRLVLLLQADRPALLHHRLALDYDDPTLSCARCPGEAPRSVLPRSDTMSCRCASGYGANLLGKCVPAGGPLQAPVISLANGTYHTAGTRVRMSFPPQDVEGPWLLAIRYEYGSLPDAPNCDTSPKYEELQGDVPGLDIIRRQESVKLRAVLCHPLHQISLESVVELHGNDHMNPPRCVASGNLSTETTYALQVQVELLVDQQPDASIFYELEGSSSPVTYTAPFVLTTPGLVTISSWAEKPGFDPSSRTSCSYWIDGAARLTLRATWPEPSPLLGFSSTEGAFLVERDLETLAFLLEVPGVTDTSSLQLQYRLWRGLLGVGSWQAVPSGGAMHLKLSDHLEAANTTTLLQVDWRLKEPGYVWTNPGYVRVLIIKTRTEVPSIHAEPLVLWQLGDHWFEGPKRDVAMRQTHTVQLLQPNPAARVLFSIRSEVGQPEVKRGRAIDVEKLTAPHCHFSGAMLEHFRSSVPNAGLQPEEMPNACGGTALQLLAVEVPKLCDYLGPFEVLGGAVVTAYAIVAGQLESPAATLLVPKELEPSVEDLTFRAFPEADDVSGNVLTITPQLQVLPSVSSFLSFSVGQPDAERQSCVLATPYSYLSTINSSKFIKDCSWLPYNGPRKLYLETLLQEAPAAALTLNVTILTTVRRPGYLWSFPLASTVLWLRERTPLPKVVQILEPGAVMPKAMVWLQEGQAAECFFTLHYEPLELSDVPSPFLVEVPAVTASVASIEEAFRPTAYRTALHGPDMWRRRLERSDAHRTERSGHRTRRIGAIGREPNVAPEARWTPSKARGMGWEQIQMVLTHVHSFQERLVLEPTKRRLTKDGLVIAVAPSNRRPPRVVYIIGGHVWIYKMRQKPCAKRSLIPHGLCDPSKNP</sequence>
<proteinExistence type="predicted"/>
<accession>A0ABP0PTZ6</accession>
<organism evidence="1 2">
    <name type="scientific">Durusdinium trenchii</name>
    <dbReference type="NCBI Taxonomy" id="1381693"/>
    <lineage>
        <taxon>Eukaryota</taxon>
        <taxon>Sar</taxon>
        <taxon>Alveolata</taxon>
        <taxon>Dinophyceae</taxon>
        <taxon>Suessiales</taxon>
        <taxon>Symbiodiniaceae</taxon>
        <taxon>Durusdinium</taxon>
    </lineage>
</organism>
<gene>
    <name evidence="1" type="ORF">CCMP2556_LOCUS39142</name>
</gene>
<keyword evidence="2" id="KW-1185">Reference proteome</keyword>
<name>A0ABP0PTZ6_9DINO</name>
<comment type="caution">
    <text evidence="1">The sequence shown here is derived from an EMBL/GenBank/DDBJ whole genome shotgun (WGS) entry which is preliminary data.</text>
</comment>
<protein>
    <submittedName>
        <fullName evidence="1">Uncharacterized protein</fullName>
    </submittedName>
</protein>
<dbReference type="Proteomes" id="UP001642484">
    <property type="component" value="Unassembled WGS sequence"/>
</dbReference>